<dbReference type="GO" id="GO:0051604">
    <property type="term" value="P:protein maturation"/>
    <property type="evidence" value="ECO:0007669"/>
    <property type="project" value="TreeGrafter"/>
</dbReference>
<dbReference type="EMBL" id="CP017641">
    <property type="protein sequence ID" value="APZ91727.1"/>
    <property type="molecule type" value="Genomic_DNA"/>
</dbReference>
<dbReference type="Pfam" id="PF01455">
    <property type="entry name" value="HupF_HypC"/>
    <property type="match status" value="1"/>
</dbReference>
<dbReference type="PANTHER" id="PTHR35177:SF2">
    <property type="entry name" value="HYDROGENASE MATURATION FACTOR HYBG"/>
    <property type="match status" value="1"/>
</dbReference>
<organism evidence="2 3">
    <name type="scientific">Fuerstiella marisgermanici</name>
    <dbReference type="NCBI Taxonomy" id="1891926"/>
    <lineage>
        <taxon>Bacteria</taxon>
        <taxon>Pseudomonadati</taxon>
        <taxon>Planctomycetota</taxon>
        <taxon>Planctomycetia</taxon>
        <taxon>Planctomycetales</taxon>
        <taxon>Planctomycetaceae</taxon>
        <taxon>Fuerstiella</taxon>
    </lineage>
</organism>
<sequence>MCLGVPGRIIKWTNTDPTFASAQIEFSGVARECSMACVPDAKVGDYVVVHAGIAISRIDETAARQTIEDLKNLGVAEQTEDTP</sequence>
<dbReference type="STRING" id="1891926.Fuma_01318"/>
<protein>
    <submittedName>
        <fullName evidence="2">Hydrogenase isoenzymes formation protein HypC</fullName>
    </submittedName>
</protein>
<keyword evidence="3" id="KW-1185">Reference proteome</keyword>
<evidence type="ECO:0000256" key="1">
    <source>
        <dbReference type="ARBA" id="ARBA00006018"/>
    </source>
</evidence>
<dbReference type="PRINTS" id="PR00445">
    <property type="entry name" value="HUPFHYPC"/>
</dbReference>
<dbReference type="RefSeq" id="WP_077023445.1">
    <property type="nucleotide sequence ID" value="NZ_CP017641.1"/>
</dbReference>
<comment type="similarity">
    <text evidence="1">Belongs to the HupF/HypC family.</text>
</comment>
<dbReference type="OrthoDB" id="9806017at2"/>
<dbReference type="PROSITE" id="PS01097">
    <property type="entry name" value="HUPF_HYPC"/>
    <property type="match status" value="1"/>
</dbReference>
<dbReference type="GO" id="GO:0005506">
    <property type="term" value="F:iron ion binding"/>
    <property type="evidence" value="ECO:0007669"/>
    <property type="project" value="TreeGrafter"/>
</dbReference>
<dbReference type="GO" id="GO:1902670">
    <property type="term" value="F:carbon dioxide binding"/>
    <property type="evidence" value="ECO:0007669"/>
    <property type="project" value="TreeGrafter"/>
</dbReference>
<accession>A0A1P8WCD8</accession>
<proteinExistence type="inferred from homology"/>
<dbReference type="SUPFAM" id="SSF159127">
    <property type="entry name" value="HupF/HypC-like"/>
    <property type="match status" value="1"/>
</dbReference>
<name>A0A1P8WCD8_9PLAN</name>
<evidence type="ECO:0000313" key="3">
    <source>
        <dbReference type="Proteomes" id="UP000187735"/>
    </source>
</evidence>
<gene>
    <name evidence="2" type="primary">hypC</name>
    <name evidence="2" type="ORF">Fuma_01318</name>
</gene>
<evidence type="ECO:0000313" key="2">
    <source>
        <dbReference type="EMBL" id="APZ91727.1"/>
    </source>
</evidence>
<dbReference type="AlphaFoldDB" id="A0A1P8WCD8"/>
<reference evidence="2 3" key="1">
    <citation type="journal article" date="2016" name="Front. Microbiol.">
        <title>Fuerstia marisgermanicae gen. nov., sp. nov., an Unusual Member of the Phylum Planctomycetes from the German Wadden Sea.</title>
        <authorList>
            <person name="Kohn T."/>
            <person name="Heuer A."/>
            <person name="Jogler M."/>
            <person name="Vollmers J."/>
            <person name="Boedeker C."/>
            <person name="Bunk B."/>
            <person name="Rast P."/>
            <person name="Borchert D."/>
            <person name="Glockner I."/>
            <person name="Freese H.M."/>
            <person name="Klenk H.P."/>
            <person name="Overmann J."/>
            <person name="Kaster A.K."/>
            <person name="Rohde M."/>
            <person name="Wiegand S."/>
            <person name="Jogler C."/>
        </authorList>
    </citation>
    <scope>NUCLEOTIDE SEQUENCE [LARGE SCALE GENOMIC DNA]</scope>
    <source>
        <strain evidence="2 3">NH11</strain>
    </source>
</reference>
<dbReference type="NCBIfam" id="TIGR00074">
    <property type="entry name" value="hypC_hupF"/>
    <property type="match status" value="1"/>
</dbReference>
<dbReference type="Proteomes" id="UP000187735">
    <property type="component" value="Chromosome"/>
</dbReference>
<dbReference type="PANTHER" id="PTHR35177">
    <property type="entry name" value="HYDROGENASE MATURATION FACTOR HYBG"/>
    <property type="match status" value="1"/>
</dbReference>
<dbReference type="InterPro" id="IPR001109">
    <property type="entry name" value="Hydrogenase_HupF/HypC"/>
</dbReference>
<dbReference type="KEGG" id="fmr:Fuma_01318"/>
<dbReference type="Gene3D" id="2.30.30.140">
    <property type="match status" value="1"/>
</dbReference>
<dbReference type="InterPro" id="IPR019812">
    <property type="entry name" value="Hydgase_assmbl_chp_CS"/>
</dbReference>